<dbReference type="SUPFAM" id="SSF55874">
    <property type="entry name" value="ATPase domain of HSP90 chaperone/DNA topoisomerase II/histidine kinase"/>
    <property type="match status" value="1"/>
</dbReference>
<comment type="caution">
    <text evidence="11">The sequence shown here is derived from an EMBL/GenBank/DDBJ whole genome shotgun (WGS) entry which is preliminary data.</text>
</comment>
<dbReference type="InterPro" id="IPR011712">
    <property type="entry name" value="Sig_transdc_His_kin_sub3_dim/P"/>
</dbReference>
<dbReference type="GO" id="GO:0016020">
    <property type="term" value="C:membrane"/>
    <property type="evidence" value="ECO:0007669"/>
    <property type="project" value="InterPro"/>
</dbReference>
<dbReference type="Pfam" id="PF02518">
    <property type="entry name" value="HATPase_c"/>
    <property type="match status" value="1"/>
</dbReference>
<keyword evidence="8" id="KW-0902">Two-component regulatory system</keyword>
<dbReference type="InterPro" id="IPR003594">
    <property type="entry name" value="HATPase_dom"/>
</dbReference>
<dbReference type="EC" id="2.7.13.3" evidence="2"/>
<keyword evidence="9" id="KW-0812">Transmembrane</keyword>
<dbReference type="GO" id="GO:0046983">
    <property type="term" value="F:protein dimerization activity"/>
    <property type="evidence" value="ECO:0007669"/>
    <property type="project" value="InterPro"/>
</dbReference>
<dbReference type="PANTHER" id="PTHR24421">
    <property type="entry name" value="NITRATE/NITRITE SENSOR PROTEIN NARX-RELATED"/>
    <property type="match status" value="1"/>
</dbReference>
<feature type="transmembrane region" description="Helical" evidence="9">
    <location>
        <begin position="64"/>
        <end position="83"/>
    </location>
</feature>
<sequence>MHPRAYVRGPTRSELRIPSIGGMEATLTRPADHRFPSAVMSWVVLAAYPLAISLAVAFGTGPNITGPATVLPVLVLALPALLLPRWPLVGFAGLLLGVVGLAPLNITGVVGFAQAVVLDVAVAYIAATRSRLATAGAVVSTLVAEAAAATLYLNADQSSSYVNVLIALLLGVVVAWLAGTAVRQRRDYRTALLTQAAAEAVTHERLRIARDLHDQVAHSMGVIAIQAGVGRRVIDTQPEEARRALDRIETASRETLAGLRRTLVALRRSDSEPATTATTGLAELDQLVATTEAAGVRAQVRIEGEPRVLPPDIDLAAYRIIQEALTNVVRHANTENCTIIIEYGLPALTIEVIDAGRGGVDSGTGYGIPGMKERATLLGGELTAGPAPEGGFRVHATLPVEPA</sequence>
<dbReference type="CDD" id="cd16917">
    <property type="entry name" value="HATPase_UhpB-NarQ-NarX-like"/>
    <property type="match status" value="1"/>
</dbReference>
<keyword evidence="7" id="KW-0067">ATP-binding</keyword>
<name>A0A3D9ZGG2_9ACTN</name>
<feature type="transmembrane region" description="Helical" evidence="9">
    <location>
        <begin position="134"/>
        <end position="155"/>
    </location>
</feature>
<keyword evidence="6 11" id="KW-0418">Kinase</keyword>
<keyword evidence="9" id="KW-1133">Transmembrane helix</keyword>
<organism evidence="11 12">
    <name type="scientific">Asanoa ferruginea</name>
    <dbReference type="NCBI Taxonomy" id="53367"/>
    <lineage>
        <taxon>Bacteria</taxon>
        <taxon>Bacillati</taxon>
        <taxon>Actinomycetota</taxon>
        <taxon>Actinomycetes</taxon>
        <taxon>Micromonosporales</taxon>
        <taxon>Micromonosporaceae</taxon>
        <taxon>Asanoa</taxon>
    </lineage>
</organism>
<dbReference type="Pfam" id="PF07730">
    <property type="entry name" value="HisKA_3"/>
    <property type="match status" value="1"/>
</dbReference>
<dbReference type="InterPro" id="IPR050482">
    <property type="entry name" value="Sensor_HK_TwoCompSys"/>
</dbReference>
<dbReference type="Gene3D" id="1.20.5.1930">
    <property type="match status" value="1"/>
</dbReference>
<proteinExistence type="predicted"/>
<dbReference type="PANTHER" id="PTHR24421:SF10">
    <property type="entry name" value="NITRATE_NITRITE SENSOR PROTEIN NARQ"/>
    <property type="match status" value="1"/>
</dbReference>
<feature type="transmembrane region" description="Helical" evidence="9">
    <location>
        <begin position="88"/>
        <end position="104"/>
    </location>
</feature>
<dbReference type="SMART" id="SM00387">
    <property type="entry name" value="HATPase_c"/>
    <property type="match status" value="1"/>
</dbReference>
<dbReference type="GO" id="GO:0005524">
    <property type="term" value="F:ATP binding"/>
    <property type="evidence" value="ECO:0007669"/>
    <property type="project" value="UniProtKB-KW"/>
</dbReference>
<evidence type="ECO:0000313" key="12">
    <source>
        <dbReference type="Proteomes" id="UP000256913"/>
    </source>
</evidence>
<evidence type="ECO:0000259" key="10">
    <source>
        <dbReference type="SMART" id="SM00387"/>
    </source>
</evidence>
<evidence type="ECO:0000313" key="11">
    <source>
        <dbReference type="EMBL" id="REF95532.1"/>
    </source>
</evidence>
<evidence type="ECO:0000256" key="7">
    <source>
        <dbReference type="ARBA" id="ARBA00022840"/>
    </source>
</evidence>
<evidence type="ECO:0000256" key="2">
    <source>
        <dbReference type="ARBA" id="ARBA00012438"/>
    </source>
</evidence>
<keyword evidence="3" id="KW-0597">Phosphoprotein</keyword>
<dbReference type="EMBL" id="QUMQ01000001">
    <property type="protein sequence ID" value="REF95532.1"/>
    <property type="molecule type" value="Genomic_DNA"/>
</dbReference>
<feature type="domain" description="Histidine kinase/HSP90-like ATPase" evidence="10">
    <location>
        <begin position="312"/>
        <end position="402"/>
    </location>
</feature>
<gene>
    <name evidence="11" type="ORF">DFJ67_1491</name>
</gene>
<feature type="transmembrane region" description="Helical" evidence="9">
    <location>
        <begin position="39"/>
        <end position="58"/>
    </location>
</feature>
<dbReference type="Proteomes" id="UP000256913">
    <property type="component" value="Unassembled WGS sequence"/>
</dbReference>
<keyword evidence="4" id="KW-0808">Transferase</keyword>
<evidence type="ECO:0000256" key="9">
    <source>
        <dbReference type="SAM" id="Phobius"/>
    </source>
</evidence>
<keyword evidence="5" id="KW-0547">Nucleotide-binding</keyword>
<evidence type="ECO:0000256" key="4">
    <source>
        <dbReference type="ARBA" id="ARBA00022679"/>
    </source>
</evidence>
<evidence type="ECO:0000256" key="8">
    <source>
        <dbReference type="ARBA" id="ARBA00023012"/>
    </source>
</evidence>
<dbReference type="AlphaFoldDB" id="A0A3D9ZGG2"/>
<keyword evidence="12" id="KW-1185">Reference proteome</keyword>
<evidence type="ECO:0000256" key="5">
    <source>
        <dbReference type="ARBA" id="ARBA00022741"/>
    </source>
</evidence>
<feature type="transmembrane region" description="Helical" evidence="9">
    <location>
        <begin position="161"/>
        <end position="182"/>
    </location>
</feature>
<dbReference type="Gene3D" id="3.30.565.10">
    <property type="entry name" value="Histidine kinase-like ATPase, C-terminal domain"/>
    <property type="match status" value="1"/>
</dbReference>
<evidence type="ECO:0000256" key="6">
    <source>
        <dbReference type="ARBA" id="ARBA00022777"/>
    </source>
</evidence>
<dbReference type="GO" id="GO:0000155">
    <property type="term" value="F:phosphorelay sensor kinase activity"/>
    <property type="evidence" value="ECO:0007669"/>
    <property type="project" value="InterPro"/>
</dbReference>
<protein>
    <recommendedName>
        <fullName evidence="2">histidine kinase</fullName>
        <ecNumber evidence="2">2.7.13.3</ecNumber>
    </recommendedName>
</protein>
<comment type="catalytic activity">
    <reaction evidence="1">
        <text>ATP + protein L-histidine = ADP + protein N-phospho-L-histidine.</text>
        <dbReference type="EC" id="2.7.13.3"/>
    </reaction>
</comment>
<keyword evidence="9" id="KW-0472">Membrane</keyword>
<evidence type="ECO:0000256" key="1">
    <source>
        <dbReference type="ARBA" id="ARBA00000085"/>
    </source>
</evidence>
<accession>A0A3D9ZGG2</accession>
<reference evidence="11 12" key="1">
    <citation type="submission" date="2018-08" db="EMBL/GenBank/DDBJ databases">
        <title>Sequencing the genomes of 1000 actinobacteria strains.</title>
        <authorList>
            <person name="Klenk H.-P."/>
        </authorList>
    </citation>
    <scope>NUCLEOTIDE SEQUENCE [LARGE SCALE GENOMIC DNA]</scope>
    <source>
        <strain evidence="11 12">DSM 44099</strain>
    </source>
</reference>
<dbReference type="InterPro" id="IPR036890">
    <property type="entry name" value="HATPase_C_sf"/>
</dbReference>
<evidence type="ECO:0000256" key="3">
    <source>
        <dbReference type="ARBA" id="ARBA00022553"/>
    </source>
</evidence>